<dbReference type="SUPFAM" id="SSF88874">
    <property type="entry name" value="Receptor-binding domain of short tail fibre protein gp12"/>
    <property type="match status" value="1"/>
</dbReference>
<organism evidence="2 3">
    <name type="scientific">Yoonia maritima</name>
    <dbReference type="NCBI Taxonomy" id="1435347"/>
    <lineage>
        <taxon>Bacteria</taxon>
        <taxon>Pseudomonadati</taxon>
        <taxon>Pseudomonadota</taxon>
        <taxon>Alphaproteobacteria</taxon>
        <taxon>Rhodobacterales</taxon>
        <taxon>Paracoccaceae</taxon>
        <taxon>Yoonia</taxon>
    </lineage>
</organism>
<evidence type="ECO:0000259" key="1">
    <source>
        <dbReference type="Pfam" id="PF07484"/>
    </source>
</evidence>
<accession>A0A2T0VVN4</accession>
<dbReference type="RefSeq" id="WP_106358881.1">
    <property type="nucleotide sequence ID" value="NZ_PVTP01000012.1"/>
</dbReference>
<dbReference type="EMBL" id="PVTP01000012">
    <property type="protein sequence ID" value="PRY75493.1"/>
    <property type="molecule type" value="Genomic_DNA"/>
</dbReference>
<comment type="caution">
    <text evidence="2">The sequence shown here is derived from an EMBL/GenBank/DDBJ whole genome shotgun (WGS) entry which is preliminary data.</text>
</comment>
<reference evidence="2 3" key="1">
    <citation type="submission" date="2018-03" db="EMBL/GenBank/DDBJ databases">
        <title>Genomic Encyclopedia of Archaeal and Bacterial Type Strains, Phase II (KMG-II): from individual species to whole genera.</title>
        <authorList>
            <person name="Goeker M."/>
        </authorList>
    </citation>
    <scope>NUCLEOTIDE SEQUENCE [LARGE SCALE GENOMIC DNA]</scope>
    <source>
        <strain evidence="2 3">DSM 101533</strain>
    </source>
</reference>
<dbReference type="AlphaFoldDB" id="A0A2T0VVN4"/>
<sequence length="169" mass="17841">MEPFIAQIMLFGGNFAPRGWAFCDGQLLPISSNSALFSILGTTYGGDGRSTFALPDLRGRAPIHAGSGPGLSPRVIGQRVGIEDVTLVESQIPPHNHSLNFVNIPADNDRPTGDYLARSTTYTATTTPTSQLAAGSISNAGGGQQHENMQPSLVINYIIALQGTFPSRS</sequence>
<feature type="domain" description="Phage tail collar" evidence="1">
    <location>
        <begin position="7"/>
        <end position="62"/>
    </location>
</feature>
<name>A0A2T0VVN4_9RHOB</name>
<dbReference type="InterPro" id="IPR037053">
    <property type="entry name" value="Phage_tail_collar_dom_sf"/>
</dbReference>
<dbReference type="Gene3D" id="3.90.1340.10">
    <property type="entry name" value="Phage tail collar domain"/>
    <property type="match status" value="1"/>
</dbReference>
<proteinExistence type="predicted"/>
<dbReference type="InterPro" id="IPR011083">
    <property type="entry name" value="Phage_tail_collar_dom"/>
</dbReference>
<evidence type="ECO:0000313" key="3">
    <source>
        <dbReference type="Proteomes" id="UP000238007"/>
    </source>
</evidence>
<dbReference type="Proteomes" id="UP000238007">
    <property type="component" value="Unassembled WGS sequence"/>
</dbReference>
<dbReference type="OrthoDB" id="9810174at2"/>
<keyword evidence="3" id="KW-1185">Reference proteome</keyword>
<evidence type="ECO:0000313" key="2">
    <source>
        <dbReference type="EMBL" id="PRY75493.1"/>
    </source>
</evidence>
<protein>
    <submittedName>
        <fullName evidence="2">Microcystin-dependent protein</fullName>
    </submittedName>
</protein>
<dbReference type="Pfam" id="PF07484">
    <property type="entry name" value="Collar"/>
    <property type="match status" value="1"/>
</dbReference>
<gene>
    <name evidence="2" type="ORF">CLV80_11280</name>
</gene>